<feature type="transmembrane region" description="Helical" evidence="6">
    <location>
        <begin position="28"/>
        <end position="54"/>
    </location>
</feature>
<keyword evidence="3 6" id="KW-0812">Transmembrane</keyword>
<sequence>MGSGLILALAGLLAGVLAGFLGIGGGTVMVPVMVALGLSGVQAVGTSTLAIALISLVGSVQNWRMGFLNLSNVAMLGLPALITAYLGQKLATALPEYALLGIFGLFLLLNIYLIGIKKQVIRQAQKAETGKAAAVPKARSPQISPTVFRLGIGGLAGFLAGLFGVGGGVVMVPLQILLLQEPIKVAVQTSLGAIVITGLWACLWHAQAGNVLLITGLILGAAGAIGVQVSTRYLPRLPDQTVNVMFRLLLALLSGYFFFKAWASYTALST</sequence>
<name>A0A1U7J5J1_9CYAN</name>
<dbReference type="PANTHER" id="PTHR43701">
    <property type="entry name" value="MEMBRANE TRANSPORTER PROTEIN MJ0441-RELATED"/>
    <property type="match status" value="1"/>
</dbReference>
<keyword evidence="6" id="KW-1003">Cell membrane</keyword>
<dbReference type="EMBL" id="MRCG01000008">
    <property type="protein sequence ID" value="OKH47867.1"/>
    <property type="molecule type" value="Genomic_DNA"/>
</dbReference>
<evidence type="ECO:0000313" key="8">
    <source>
        <dbReference type="Proteomes" id="UP000185557"/>
    </source>
</evidence>
<dbReference type="Proteomes" id="UP000185557">
    <property type="component" value="Unassembled WGS sequence"/>
</dbReference>
<feature type="transmembrane region" description="Helical" evidence="6">
    <location>
        <begin position="241"/>
        <end position="259"/>
    </location>
</feature>
<comment type="caution">
    <text evidence="7">The sequence shown here is derived from an EMBL/GenBank/DDBJ whole genome shotgun (WGS) entry which is preliminary data.</text>
</comment>
<dbReference type="Pfam" id="PF01925">
    <property type="entry name" value="TauE"/>
    <property type="match status" value="1"/>
</dbReference>
<feature type="transmembrane region" description="Helical" evidence="6">
    <location>
        <begin position="211"/>
        <end position="229"/>
    </location>
</feature>
<keyword evidence="4 6" id="KW-1133">Transmembrane helix</keyword>
<dbReference type="OrthoDB" id="464048at2"/>
<dbReference type="STRING" id="549789.NIES30_12370"/>
<keyword evidence="8" id="KW-1185">Reference proteome</keyword>
<gene>
    <name evidence="7" type="ORF">NIES30_12370</name>
</gene>
<organism evidence="7 8">
    <name type="scientific">Phormidium tenue NIES-30</name>
    <dbReference type="NCBI Taxonomy" id="549789"/>
    <lineage>
        <taxon>Bacteria</taxon>
        <taxon>Bacillati</taxon>
        <taxon>Cyanobacteriota</taxon>
        <taxon>Cyanophyceae</taxon>
        <taxon>Oscillatoriophycideae</taxon>
        <taxon>Oscillatoriales</taxon>
        <taxon>Oscillatoriaceae</taxon>
        <taxon>Phormidium</taxon>
    </lineage>
</organism>
<feature type="transmembrane region" description="Helical" evidence="6">
    <location>
        <begin position="147"/>
        <end position="173"/>
    </location>
</feature>
<dbReference type="InterPro" id="IPR051598">
    <property type="entry name" value="TSUP/Inactive_protease-like"/>
</dbReference>
<dbReference type="GO" id="GO:0005886">
    <property type="term" value="C:plasma membrane"/>
    <property type="evidence" value="ECO:0007669"/>
    <property type="project" value="UniProtKB-SubCell"/>
</dbReference>
<feature type="transmembrane region" description="Helical" evidence="6">
    <location>
        <begin position="185"/>
        <end position="204"/>
    </location>
</feature>
<evidence type="ECO:0000256" key="5">
    <source>
        <dbReference type="ARBA" id="ARBA00023136"/>
    </source>
</evidence>
<evidence type="ECO:0000313" key="7">
    <source>
        <dbReference type="EMBL" id="OKH47867.1"/>
    </source>
</evidence>
<evidence type="ECO:0000256" key="2">
    <source>
        <dbReference type="ARBA" id="ARBA00009142"/>
    </source>
</evidence>
<dbReference type="PANTHER" id="PTHR43701:SF2">
    <property type="entry name" value="MEMBRANE TRANSPORTER PROTEIN YJNA-RELATED"/>
    <property type="match status" value="1"/>
</dbReference>
<evidence type="ECO:0000256" key="4">
    <source>
        <dbReference type="ARBA" id="ARBA00022989"/>
    </source>
</evidence>
<accession>A0A1U7J5J1</accession>
<dbReference type="AlphaFoldDB" id="A0A1U7J5J1"/>
<dbReference type="InterPro" id="IPR002781">
    <property type="entry name" value="TM_pro_TauE-like"/>
</dbReference>
<protein>
    <recommendedName>
        <fullName evidence="6">Probable membrane transporter protein</fullName>
    </recommendedName>
</protein>
<feature type="transmembrane region" description="Helical" evidence="6">
    <location>
        <begin position="97"/>
        <end position="116"/>
    </location>
</feature>
<comment type="subcellular location">
    <subcellularLocation>
        <location evidence="6">Cell membrane</location>
        <topology evidence="6">Multi-pass membrane protein</topology>
    </subcellularLocation>
    <subcellularLocation>
        <location evidence="1">Membrane</location>
        <topology evidence="1">Multi-pass membrane protein</topology>
    </subcellularLocation>
</comment>
<proteinExistence type="inferred from homology"/>
<evidence type="ECO:0000256" key="6">
    <source>
        <dbReference type="RuleBase" id="RU363041"/>
    </source>
</evidence>
<comment type="similarity">
    <text evidence="2 6">Belongs to the 4-toluene sulfonate uptake permease (TSUP) (TC 2.A.102) family.</text>
</comment>
<feature type="transmembrane region" description="Helical" evidence="6">
    <location>
        <begin position="66"/>
        <end position="85"/>
    </location>
</feature>
<keyword evidence="5 6" id="KW-0472">Membrane</keyword>
<evidence type="ECO:0000256" key="3">
    <source>
        <dbReference type="ARBA" id="ARBA00022692"/>
    </source>
</evidence>
<reference evidence="7 8" key="1">
    <citation type="submission" date="2016-11" db="EMBL/GenBank/DDBJ databases">
        <title>Draft Genome Sequences of Nine Cyanobacterial Strains from Diverse Habitats.</title>
        <authorList>
            <person name="Zhu T."/>
            <person name="Hou S."/>
            <person name="Lu X."/>
            <person name="Hess W.R."/>
        </authorList>
    </citation>
    <scope>NUCLEOTIDE SEQUENCE [LARGE SCALE GENOMIC DNA]</scope>
    <source>
        <strain evidence="7 8">NIES-30</strain>
    </source>
</reference>
<evidence type="ECO:0000256" key="1">
    <source>
        <dbReference type="ARBA" id="ARBA00004141"/>
    </source>
</evidence>